<name>A0A0F9RVP0_9ZZZZ</name>
<accession>A0A0F9RVP0</accession>
<sequence>MDEKTIIELFDFFWTVLDEEFDLNKYGKESHTNAINKLRKAVNKETVNE</sequence>
<protein>
    <submittedName>
        <fullName evidence="1">Uncharacterized protein</fullName>
    </submittedName>
</protein>
<reference evidence="1" key="1">
    <citation type="journal article" date="2015" name="Nature">
        <title>Complex archaea that bridge the gap between prokaryotes and eukaryotes.</title>
        <authorList>
            <person name="Spang A."/>
            <person name="Saw J.H."/>
            <person name="Jorgensen S.L."/>
            <person name="Zaremba-Niedzwiedzka K."/>
            <person name="Martijn J."/>
            <person name="Lind A.E."/>
            <person name="van Eijk R."/>
            <person name="Schleper C."/>
            <person name="Guy L."/>
            <person name="Ettema T.J."/>
        </authorList>
    </citation>
    <scope>NUCLEOTIDE SEQUENCE</scope>
</reference>
<proteinExistence type="predicted"/>
<dbReference type="AlphaFoldDB" id="A0A0F9RVP0"/>
<dbReference type="EMBL" id="LAZR01000746">
    <property type="protein sequence ID" value="KKN58874.1"/>
    <property type="molecule type" value="Genomic_DNA"/>
</dbReference>
<evidence type="ECO:0000313" key="1">
    <source>
        <dbReference type="EMBL" id="KKN58874.1"/>
    </source>
</evidence>
<organism evidence="1">
    <name type="scientific">marine sediment metagenome</name>
    <dbReference type="NCBI Taxonomy" id="412755"/>
    <lineage>
        <taxon>unclassified sequences</taxon>
        <taxon>metagenomes</taxon>
        <taxon>ecological metagenomes</taxon>
    </lineage>
</organism>
<gene>
    <name evidence="1" type="ORF">LCGC14_0547810</name>
</gene>
<comment type="caution">
    <text evidence="1">The sequence shown here is derived from an EMBL/GenBank/DDBJ whole genome shotgun (WGS) entry which is preliminary data.</text>
</comment>